<dbReference type="AlphaFoldDB" id="A0AAW0G831"/>
<evidence type="ECO:0000256" key="6">
    <source>
        <dbReference type="SAM" id="MobiDB-lite"/>
    </source>
</evidence>
<dbReference type="GO" id="GO:0000981">
    <property type="term" value="F:DNA-binding transcription factor activity, RNA polymerase II-specific"/>
    <property type="evidence" value="ECO:0007669"/>
    <property type="project" value="InterPro"/>
</dbReference>
<gene>
    <name evidence="8" type="ORF">QCA50_010757</name>
</gene>
<keyword evidence="3" id="KW-0238">DNA-binding</keyword>
<dbReference type="Gene3D" id="4.10.240.10">
    <property type="entry name" value="Zn(2)-C6 fungal-type DNA-binding domain"/>
    <property type="match status" value="1"/>
</dbReference>
<comment type="caution">
    <text evidence="8">The sequence shown here is derived from an EMBL/GenBank/DDBJ whole genome shotgun (WGS) entry which is preliminary data.</text>
</comment>
<name>A0AAW0G831_9APHY</name>
<dbReference type="InterPro" id="IPR036864">
    <property type="entry name" value="Zn2-C6_fun-type_DNA-bd_sf"/>
</dbReference>
<comment type="subcellular location">
    <subcellularLocation>
        <location evidence="1">Nucleus</location>
    </subcellularLocation>
</comment>
<feature type="domain" description="Zn(2)-C6 fungal-type" evidence="7">
    <location>
        <begin position="66"/>
        <end position="95"/>
    </location>
</feature>
<protein>
    <recommendedName>
        <fullName evidence="7">Zn(2)-C6 fungal-type domain-containing protein</fullName>
    </recommendedName>
</protein>
<dbReference type="EMBL" id="JASBNA010000018">
    <property type="protein sequence ID" value="KAK7685947.1"/>
    <property type="molecule type" value="Genomic_DNA"/>
</dbReference>
<feature type="region of interest" description="Disordered" evidence="6">
    <location>
        <begin position="202"/>
        <end position="230"/>
    </location>
</feature>
<dbReference type="GO" id="GO:0005634">
    <property type="term" value="C:nucleus"/>
    <property type="evidence" value="ECO:0007669"/>
    <property type="project" value="UniProtKB-SubCell"/>
</dbReference>
<evidence type="ECO:0000259" key="7">
    <source>
        <dbReference type="PROSITE" id="PS50048"/>
    </source>
</evidence>
<evidence type="ECO:0000256" key="3">
    <source>
        <dbReference type="ARBA" id="ARBA00023125"/>
    </source>
</evidence>
<dbReference type="PANTHER" id="PTHR47540">
    <property type="entry name" value="THIAMINE REPRESSIBLE GENES REGULATORY PROTEIN THI5"/>
    <property type="match status" value="1"/>
</dbReference>
<keyword evidence="5" id="KW-0539">Nucleus</keyword>
<dbReference type="PANTHER" id="PTHR47540:SF6">
    <property type="entry name" value="ZN(II)2CYS6 TRANSCRIPTION FACTOR (EUROFUNG)"/>
    <property type="match status" value="1"/>
</dbReference>
<keyword evidence="2" id="KW-0805">Transcription regulation</keyword>
<evidence type="ECO:0000256" key="2">
    <source>
        <dbReference type="ARBA" id="ARBA00023015"/>
    </source>
</evidence>
<dbReference type="InterPro" id="IPR051711">
    <property type="entry name" value="Stress_Response_Reg"/>
</dbReference>
<evidence type="ECO:0000256" key="4">
    <source>
        <dbReference type="ARBA" id="ARBA00023163"/>
    </source>
</evidence>
<evidence type="ECO:0000313" key="8">
    <source>
        <dbReference type="EMBL" id="KAK7685947.1"/>
    </source>
</evidence>
<dbReference type="InterPro" id="IPR001138">
    <property type="entry name" value="Zn2Cys6_DnaBD"/>
</dbReference>
<organism evidence="8 9">
    <name type="scientific">Cerrena zonata</name>
    <dbReference type="NCBI Taxonomy" id="2478898"/>
    <lineage>
        <taxon>Eukaryota</taxon>
        <taxon>Fungi</taxon>
        <taxon>Dikarya</taxon>
        <taxon>Basidiomycota</taxon>
        <taxon>Agaricomycotina</taxon>
        <taxon>Agaricomycetes</taxon>
        <taxon>Polyporales</taxon>
        <taxon>Cerrenaceae</taxon>
        <taxon>Cerrena</taxon>
    </lineage>
</organism>
<sequence>MFAVQLLLDLEDLCPRTPCTATTTTEGVKEHLVQIIPYHRRIMSSAASRNNVPNRNKPPVKRLARACTACHHDKRRCDGTDPCSNCYYGQKECIYMNRMGKEIPAPVQAHDKLDKIAKGVDLNNPHDAYLTYRTSTGISYDHDRNYSADTPTSDVSSLVTSSEAVVSSQLPHKSRRNRPHDQYYDLRPALTTWTREVGGRRGYHGISSLGPSPRDVTLYPRKSPHIRNNL</sequence>
<dbReference type="CDD" id="cd00067">
    <property type="entry name" value="GAL4"/>
    <property type="match status" value="1"/>
</dbReference>
<reference evidence="8 9" key="1">
    <citation type="submission" date="2022-09" db="EMBL/GenBank/DDBJ databases">
        <authorList>
            <person name="Palmer J.M."/>
        </authorList>
    </citation>
    <scope>NUCLEOTIDE SEQUENCE [LARGE SCALE GENOMIC DNA]</scope>
    <source>
        <strain evidence="8 9">DSM 7382</strain>
    </source>
</reference>
<dbReference type="GO" id="GO:0008270">
    <property type="term" value="F:zinc ion binding"/>
    <property type="evidence" value="ECO:0007669"/>
    <property type="project" value="InterPro"/>
</dbReference>
<dbReference type="SMART" id="SM00066">
    <property type="entry name" value="GAL4"/>
    <property type="match status" value="1"/>
</dbReference>
<evidence type="ECO:0000256" key="1">
    <source>
        <dbReference type="ARBA" id="ARBA00004123"/>
    </source>
</evidence>
<dbReference type="Pfam" id="PF00172">
    <property type="entry name" value="Zn_clus"/>
    <property type="match status" value="1"/>
</dbReference>
<proteinExistence type="predicted"/>
<evidence type="ECO:0000256" key="5">
    <source>
        <dbReference type="ARBA" id="ARBA00023242"/>
    </source>
</evidence>
<keyword evidence="4" id="KW-0804">Transcription</keyword>
<dbReference type="GO" id="GO:0043565">
    <property type="term" value="F:sequence-specific DNA binding"/>
    <property type="evidence" value="ECO:0007669"/>
    <property type="project" value="TreeGrafter"/>
</dbReference>
<accession>A0AAW0G831</accession>
<dbReference type="SUPFAM" id="SSF57701">
    <property type="entry name" value="Zn2/Cys6 DNA-binding domain"/>
    <property type="match status" value="1"/>
</dbReference>
<keyword evidence="9" id="KW-1185">Reference proteome</keyword>
<dbReference type="GO" id="GO:0045944">
    <property type="term" value="P:positive regulation of transcription by RNA polymerase II"/>
    <property type="evidence" value="ECO:0007669"/>
    <property type="project" value="TreeGrafter"/>
</dbReference>
<dbReference type="PROSITE" id="PS00463">
    <property type="entry name" value="ZN2_CY6_FUNGAL_1"/>
    <property type="match status" value="1"/>
</dbReference>
<dbReference type="PROSITE" id="PS50048">
    <property type="entry name" value="ZN2_CY6_FUNGAL_2"/>
    <property type="match status" value="1"/>
</dbReference>
<evidence type="ECO:0000313" key="9">
    <source>
        <dbReference type="Proteomes" id="UP001385951"/>
    </source>
</evidence>
<dbReference type="Proteomes" id="UP001385951">
    <property type="component" value="Unassembled WGS sequence"/>
</dbReference>